<evidence type="ECO:0008006" key="3">
    <source>
        <dbReference type="Google" id="ProtNLM"/>
    </source>
</evidence>
<sequence length="249" mass="27491">MRNPDTVLDEAEAYLELQTLPDGTSLLAASGSVLYSSVDTLKPGPAYFLGLNPGGSPQNNPEGALGASLRQSRAGKNEFAHAVWGDPPRQTKPGQSILQRRVKTLFAIMGLRTCSVPASNLVFTRSRNLKSHGNFSAAVTRCKPVHDIFLNAIQPRLILTHGNHALVEQALSMKFDRKCCAEHGSWQIRKGHHIHNERIIHVLNLPHLSFWAMDAITDRGAKRGNILRSILTDPDFNLPSDPRVRARCR</sequence>
<evidence type="ECO:0000313" key="1">
    <source>
        <dbReference type="EMBL" id="MCO6158707.1"/>
    </source>
</evidence>
<proteinExistence type="predicted"/>
<comment type="caution">
    <text evidence="1">The sequence shown here is derived from an EMBL/GenBank/DDBJ whole genome shotgun (WGS) entry which is preliminary data.</text>
</comment>
<dbReference type="EMBL" id="JAMXQU010000001">
    <property type="protein sequence ID" value="MCO6158707.1"/>
    <property type="molecule type" value="Genomic_DNA"/>
</dbReference>
<protein>
    <recommendedName>
        <fullName evidence="3">Uracil-DNA glycosylase-like domain-containing protein</fullName>
    </recommendedName>
</protein>
<evidence type="ECO:0000313" key="2">
    <source>
        <dbReference type="Proteomes" id="UP001523401"/>
    </source>
</evidence>
<accession>A0ABT1CCW6</accession>
<reference evidence="1 2" key="1">
    <citation type="submission" date="2022-06" db="EMBL/GenBank/DDBJ databases">
        <title>Whole-genome of Asaia lannensis strain LMG 27011T.</title>
        <authorList>
            <person name="Sombolestani A."/>
        </authorList>
    </citation>
    <scope>NUCLEOTIDE SEQUENCE [LARGE SCALE GENOMIC DNA]</scope>
    <source>
        <strain evidence="1 2">NBRC 102526</strain>
    </source>
</reference>
<name>A0ABT1CCW6_9PROT</name>
<dbReference type="RefSeq" id="WP_252848304.1">
    <property type="nucleotide sequence ID" value="NZ_BAPW01000034.1"/>
</dbReference>
<gene>
    <name evidence="1" type="ORF">NF685_01525</name>
</gene>
<dbReference type="Proteomes" id="UP001523401">
    <property type="component" value="Unassembled WGS sequence"/>
</dbReference>
<organism evidence="1 2">
    <name type="scientific">Asaia lannensis NBRC 102526</name>
    <dbReference type="NCBI Taxonomy" id="1307926"/>
    <lineage>
        <taxon>Bacteria</taxon>
        <taxon>Pseudomonadati</taxon>
        <taxon>Pseudomonadota</taxon>
        <taxon>Alphaproteobacteria</taxon>
        <taxon>Acetobacterales</taxon>
        <taxon>Acetobacteraceae</taxon>
        <taxon>Asaia</taxon>
    </lineage>
</organism>
<keyword evidence="2" id="KW-1185">Reference proteome</keyword>